<dbReference type="AlphaFoldDB" id="A0AAW8S161"/>
<name>A0AAW8S161_ENTAV</name>
<dbReference type="Proteomes" id="UP001260773">
    <property type="component" value="Unassembled WGS sequence"/>
</dbReference>
<comment type="caution">
    <text evidence="1">The sequence shown here is derived from an EMBL/GenBank/DDBJ whole genome shotgun (WGS) entry which is preliminary data.</text>
</comment>
<dbReference type="Pfam" id="PF14367">
    <property type="entry name" value="DUF4411"/>
    <property type="match status" value="1"/>
</dbReference>
<dbReference type="SUPFAM" id="SSF88723">
    <property type="entry name" value="PIN domain-like"/>
    <property type="match status" value="1"/>
</dbReference>
<dbReference type="EMBL" id="JARPWH010000152">
    <property type="protein sequence ID" value="MDT2404940.1"/>
    <property type="molecule type" value="Genomic_DNA"/>
</dbReference>
<gene>
    <name evidence="1" type="ORF">P7D43_21455</name>
</gene>
<sequence>MNNDVEKFLIDSNAFITPHRNYYQFSFAPTFWELLNQYCSSGKIMTLDMVMGELCREKEDEKKDDMQIWLESSFTGIPVSSKTQDVLTNYAIVMNHLQIDDKYLEDAAREWSDVKVADPWLIAVAKTYGYTIVSFEKRMSISSRNPTKRAKIPNICDDFGIKYCNLFDMMKVLKFRM</sequence>
<dbReference type="PIRSF" id="PIRSF008505">
    <property type="entry name" value="UCP008505"/>
    <property type="match status" value="1"/>
</dbReference>
<reference evidence="1" key="1">
    <citation type="submission" date="2023-03" db="EMBL/GenBank/DDBJ databases">
        <authorList>
            <person name="Shen W."/>
            <person name="Cai J."/>
        </authorList>
    </citation>
    <scope>NUCLEOTIDE SEQUENCE</scope>
    <source>
        <strain evidence="1">P33-2</strain>
    </source>
</reference>
<dbReference type="Gene3D" id="3.40.50.1010">
    <property type="entry name" value="5'-nuclease"/>
    <property type="match status" value="1"/>
</dbReference>
<evidence type="ECO:0000313" key="2">
    <source>
        <dbReference type="Proteomes" id="UP001260773"/>
    </source>
</evidence>
<proteinExistence type="predicted"/>
<dbReference type="InterPro" id="IPR029060">
    <property type="entry name" value="PIN-like_dom_sf"/>
</dbReference>
<organism evidence="1 2">
    <name type="scientific">Enterococcus avium</name>
    <name type="common">Streptococcus avium</name>
    <dbReference type="NCBI Taxonomy" id="33945"/>
    <lineage>
        <taxon>Bacteria</taxon>
        <taxon>Bacillati</taxon>
        <taxon>Bacillota</taxon>
        <taxon>Bacilli</taxon>
        <taxon>Lactobacillales</taxon>
        <taxon>Enterococcaceae</taxon>
        <taxon>Enterococcus</taxon>
    </lineage>
</organism>
<evidence type="ECO:0000313" key="1">
    <source>
        <dbReference type="EMBL" id="MDT2404940.1"/>
    </source>
</evidence>
<dbReference type="InterPro" id="IPR016541">
    <property type="entry name" value="UCP008505"/>
</dbReference>
<protein>
    <submittedName>
        <fullName evidence="1">DUF4411 family protein</fullName>
    </submittedName>
</protein>
<dbReference type="RefSeq" id="WP_311865771.1">
    <property type="nucleotide sequence ID" value="NZ_JARPWH010000152.1"/>
</dbReference>
<accession>A0AAW8S161</accession>